<dbReference type="PROSITE" id="PS50049">
    <property type="entry name" value="THD_2"/>
    <property type="match status" value="1"/>
</dbReference>
<evidence type="ECO:0000313" key="9">
    <source>
        <dbReference type="RefSeq" id="XP_006821717.1"/>
    </source>
</evidence>
<dbReference type="InterPro" id="IPR006052">
    <property type="entry name" value="TNF_dom"/>
</dbReference>
<dbReference type="Pfam" id="PF00229">
    <property type="entry name" value="TNF"/>
    <property type="match status" value="1"/>
</dbReference>
<evidence type="ECO:0000256" key="4">
    <source>
        <dbReference type="ARBA" id="ARBA00022525"/>
    </source>
</evidence>
<feature type="domain" description="THD" evidence="7">
    <location>
        <begin position="1"/>
        <end position="111"/>
    </location>
</feature>
<comment type="subcellular location">
    <subcellularLocation>
        <location evidence="1">Secreted</location>
    </subcellularLocation>
</comment>
<evidence type="ECO:0000313" key="8">
    <source>
        <dbReference type="Proteomes" id="UP000694865"/>
    </source>
</evidence>
<dbReference type="Gene3D" id="2.60.120.40">
    <property type="match status" value="1"/>
</dbReference>
<keyword evidence="3" id="KW-0202">Cytokine</keyword>
<proteinExistence type="inferred from homology"/>
<evidence type="ECO:0000256" key="3">
    <source>
        <dbReference type="ARBA" id="ARBA00022514"/>
    </source>
</evidence>
<keyword evidence="8" id="KW-1185">Reference proteome</keyword>
<sequence length="112" mass="12842">MDHDHYRHMKNKFILGSDGDITVKEAGLYYIYSQVLYYDTFPFMGHSIFVQGEAFLKCSESTVSDDRKFNTCFIGGIAYLEADSIVAVRMAYKERLIQLSPKTTYVGFIKLA</sequence>
<evidence type="ECO:0000256" key="1">
    <source>
        <dbReference type="ARBA" id="ARBA00004613"/>
    </source>
</evidence>
<accession>A0ABM0MNX6</accession>
<reference evidence="9" key="1">
    <citation type="submission" date="2025-08" db="UniProtKB">
        <authorList>
            <consortium name="RefSeq"/>
        </authorList>
    </citation>
    <scope>IDENTIFICATION</scope>
    <source>
        <tissue evidence="9">Testes</tissue>
    </source>
</reference>
<name>A0ABM0MNX6_SACKO</name>
<evidence type="ECO:0000256" key="6">
    <source>
        <dbReference type="ARBA" id="ARBA00023180"/>
    </source>
</evidence>
<dbReference type="InterPro" id="IPR051748">
    <property type="entry name" value="TNF_Ligand_Superfamily"/>
</dbReference>
<dbReference type="PANTHER" id="PTHR15151:SF24">
    <property type="entry name" value="A PROLIFERATION-INDUCING LIGAND-LIKE PROTEIN-RELATED"/>
    <property type="match status" value="1"/>
</dbReference>
<gene>
    <name evidence="9" type="primary">LOC102807332</name>
</gene>
<dbReference type="PANTHER" id="PTHR15151">
    <property type="entry name" value="PROTEIN EIGER"/>
    <property type="match status" value="1"/>
</dbReference>
<dbReference type="Proteomes" id="UP000694865">
    <property type="component" value="Unplaced"/>
</dbReference>
<evidence type="ECO:0000256" key="5">
    <source>
        <dbReference type="ARBA" id="ARBA00023157"/>
    </source>
</evidence>
<protein>
    <submittedName>
        <fullName evidence="9">Tumor necrosis factor ligand superfamily member 13B-like</fullName>
    </submittedName>
</protein>
<dbReference type="InterPro" id="IPR008983">
    <property type="entry name" value="Tumour_necrosis_fac-like_dom"/>
</dbReference>
<dbReference type="SUPFAM" id="SSF49842">
    <property type="entry name" value="TNF-like"/>
    <property type="match status" value="1"/>
</dbReference>
<dbReference type="GeneID" id="102807332"/>
<keyword evidence="6" id="KW-0325">Glycoprotein</keyword>
<keyword evidence="5" id="KW-1015">Disulfide bond</keyword>
<keyword evidence="4" id="KW-0964">Secreted</keyword>
<comment type="similarity">
    <text evidence="2">Belongs to the tumor necrosis factor family.</text>
</comment>
<evidence type="ECO:0000256" key="2">
    <source>
        <dbReference type="ARBA" id="ARBA00008670"/>
    </source>
</evidence>
<evidence type="ECO:0000259" key="7">
    <source>
        <dbReference type="PROSITE" id="PS50049"/>
    </source>
</evidence>
<organism evidence="8 9">
    <name type="scientific">Saccoglossus kowalevskii</name>
    <name type="common">Acorn worm</name>
    <dbReference type="NCBI Taxonomy" id="10224"/>
    <lineage>
        <taxon>Eukaryota</taxon>
        <taxon>Metazoa</taxon>
        <taxon>Hemichordata</taxon>
        <taxon>Enteropneusta</taxon>
        <taxon>Harrimaniidae</taxon>
        <taxon>Saccoglossus</taxon>
    </lineage>
</organism>
<dbReference type="RefSeq" id="XP_006821717.1">
    <property type="nucleotide sequence ID" value="XM_006821654.1"/>
</dbReference>